<dbReference type="eggNOG" id="KOG4197">
    <property type="taxonomic scope" value="Eukaryota"/>
</dbReference>
<name>U5D6U4_AMBTC</name>
<dbReference type="NCBIfam" id="TIGR00756">
    <property type="entry name" value="PPR"/>
    <property type="match status" value="1"/>
</dbReference>
<dbReference type="Pfam" id="PF12854">
    <property type="entry name" value="PPR_1"/>
    <property type="match status" value="1"/>
</dbReference>
<proteinExistence type="predicted"/>
<dbReference type="HOGENOM" id="CLU_1962526_0_0_1"/>
<dbReference type="EMBL" id="KI392485">
    <property type="protein sequence ID" value="ERN16058.1"/>
    <property type="molecule type" value="Genomic_DNA"/>
</dbReference>
<dbReference type="InterPro" id="IPR046960">
    <property type="entry name" value="PPR_At4g14850-like_plant"/>
</dbReference>
<sequence>MEARDAITFTAMISSHCRIGELSFAQELFDAMPEINHEALIGGYSKGGDIEKAASLFDEMSHKDLVFWTTMTSRFSKREGWKHHRVVFYFASDDPLHPDSLLYKFVHGDDASGTHPRAAFDFINLQVT</sequence>
<keyword evidence="4" id="KW-1185">Reference proteome</keyword>
<feature type="repeat" description="PPR" evidence="2">
    <location>
        <begin position="5"/>
        <end position="39"/>
    </location>
</feature>
<reference evidence="4" key="1">
    <citation type="journal article" date="2013" name="Science">
        <title>The Amborella genome and the evolution of flowering plants.</title>
        <authorList>
            <consortium name="Amborella Genome Project"/>
        </authorList>
    </citation>
    <scope>NUCLEOTIDE SEQUENCE [LARGE SCALE GENOMIC DNA]</scope>
</reference>
<dbReference type="PANTHER" id="PTHR47926">
    <property type="entry name" value="PENTATRICOPEPTIDE REPEAT-CONTAINING PROTEIN"/>
    <property type="match status" value="1"/>
</dbReference>
<evidence type="ECO:0000256" key="1">
    <source>
        <dbReference type="ARBA" id="ARBA00022737"/>
    </source>
</evidence>
<dbReference type="PANTHER" id="PTHR47926:SF533">
    <property type="entry name" value="DYW DOMAIN-CONTAINING PROTEIN"/>
    <property type="match status" value="1"/>
</dbReference>
<organism evidence="3 4">
    <name type="scientific">Amborella trichopoda</name>
    <dbReference type="NCBI Taxonomy" id="13333"/>
    <lineage>
        <taxon>Eukaryota</taxon>
        <taxon>Viridiplantae</taxon>
        <taxon>Streptophyta</taxon>
        <taxon>Embryophyta</taxon>
        <taxon>Tracheophyta</taxon>
        <taxon>Spermatophyta</taxon>
        <taxon>Magnoliopsida</taxon>
        <taxon>Amborellales</taxon>
        <taxon>Amborellaceae</taxon>
        <taxon>Amborella</taxon>
    </lineage>
</organism>
<dbReference type="AlphaFoldDB" id="U5D6U4"/>
<accession>U5D6U4</accession>
<evidence type="ECO:0000313" key="3">
    <source>
        <dbReference type="EMBL" id="ERN16058.1"/>
    </source>
</evidence>
<gene>
    <name evidence="3" type="ORF">AMTR_s00030p00122720</name>
</gene>
<keyword evidence="1" id="KW-0677">Repeat</keyword>
<dbReference type="Proteomes" id="UP000017836">
    <property type="component" value="Unassembled WGS sequence"/>
</dbReference>
<dbReference type="InterPro" id="IPR011990">
    <property type="entry name" value="TPR-like_helical_dom_sf"/>
</dbReference>
<dbReference type="PROSITE" id="PS51375">
    <property type="entry name" value="PPR"/>
    <property type="match status" value="1"/>
</dbReference>
<dbReference type="GO" id="GO:0009451">
    <property type="term" value="P:RNA modification"/>
    <property type="evidence" value="ECO:0007669"/>
    <property type="project" value="InterPro"/>
</dbReference>
<evidence type="ECO:0000256" key="2">
    <source>
        <dbReference type="PROSITE-ProRule" id="PRU00708"/>
    </source>
</evidence>
<dbReference type="InterPro" id="IPR002885">
    <property type="entry name" value="PPR_rpt"/>
</dbReference>
<evidence type="ECO:0000313" key="4">
    <source>
        <dbReference type="Proteomes" id="UP000017836"/>
    </source>
</evidence>
<dbReference type="GO" id="GO:0003723">
    <property type="term" value="F:RNA binding"/>
    <property type="evidence" value="ECO:0007669"/>
    <property type="project" value="InterPro"/>
</dbReference>
<protein>
    <recommendedName>
        <fullName evidence="5">Pentatricopeptide repeat-containing protein</fullName>
    </recommendedName>
</protein>
<evidence type="ECO:0008006" key="5">
    <source>
        <dbReference type="Google" id="ProtNLM"/>
    </source>
</evidence>
<dbReference type="Pfam" id="PF01535">
    <property type="entry name" value="PPR"/>
    <property type="match status" value="1"/>
</dbReference>
<dbReference type="Gene3D" id="1.25.40.10">
    <property type="entry name" value="Tetratricopeptide repeat domain"/>
    <property type="match status" value="1"/>
</dbReference>
<dbReference type="Gramene" id="ERN16058">
    <property type="protein sequence ID" value="ERN16058"/>
    <property type="gene ID" value="AMTR_s00030p00122720"/>
</dbReference>